<dbReference type="InterPro" id="IPR011330">
    <property type="entry name" value="Glyco_hydro/deAcase_b/a-brl"/>
</dbReference>
<dbReference type="PANTHER" id="PTHR10587:SF137">
    <property type="entry name" value="4-DEOXY-4-FORMAMIDO-L-ARABINOSE-PHOSPHOUNDECAPRENOL DEFORMYLASE ARND-RELATED"/>
    <property type="match status" value="1"/>
</dbReference>
<dbReference type="PANTHER" id="PTHR10587">
    <property type="entry name" value="GLYCOSYL TRANSFERASE-RELATED"/>
    <property type="match status" value="1"/>
</dbReference>
<keyword evidence="3" id="KW-1185">Reference proteome</keyword>
<dbReference type="AlphaFoldDB" id="A0A1Y1IAZ7"/>
<dbReference type="GO" id="GO:0004099">
    <property type="term" value="F:chitin deacetylase activity"/>
    <property type="evidence" value="ECO:0007669"/>
    <property type="project" value="UniProtKB-ARBA"/>
</dbReference>
<dbReference type="Pfam" id="PF01522">
    <property type="entry name" value="Polysacc_deac_1"/>
    <property type="match status" value="1"/>
</dbReference>
<protein>
    <submittedName>
        <fullName evidence="2">Polysaccharide deacetylase</fullName>
    </submittedName>
</protein>
<dbReference type="Proteomes" id="UP000054558">
    <property type="component" value="Unassembled WGS sequence"/>
</dbReference>
<dbReference type="InterPro" id="IPR002509">
    <property type="entry name" value="NODB_dom"/>
</dbReference>
<gene>
    <name evidence="2" type="ORF">KFL_002990070</name>
</gene>
<dbReference type="Gene3D" id="3.20.20.370">
    <property type="entry name" value="Glycoside hydrolase/deacetylase"/>
    <property type="match status" value="1"/>
</dbReference>
<reference evidence="2 3" key="1">
    <citation type="journal article" date="2014" name="Nat. Commun.">
        <title>Klebsormidium flaccidum genome reveals primary factors for plant terrestrial adaptation.</title>
        <authorList>
            <person name="Hori K."/>
            <person name="Maruyama F."/>
            <person name="Fujisawa T."/>
            <person name="Togashi T."/>
            <person name="Yamamoto N."/>
            <person name="Seo M."/>
            <person name="Sato S."/>
            <person name="Yamada T."/>
            <person name="Mori H."/>
            <person name="Tajima N."/>
            <person name="Moriyama T."/>
            <person name="Ikeuchi M."/>
            <person name="Watanabe M."/>
            <person name="Wada H."/>
            <person name="Kobayashi K."/>
            <person name="Saito M."/>
            <person name="Masuda T."/>
            <person name="Sasaki-Sekimoto Y."/>
            <person name="Mashiguchi K."/>
            <person name="Awai K."/>
            <person name="Shimojima M."/>
            <person name="Masuda S."/>
            <person name="Iwai M."/>
            <person name="Nobusawa T."/>
            <person name="Narise T."/>
            <person name="Kondo S."/>
            <person name="Saito H."/>
            <person name="Sato R."/>
            <person name="Murakawa M."/>
            <person name="Ihara Y."/>
            <person name="Oshima-Yamada Y."/>
            <person name="Ohtaka K."/>
            <person name="Satoh M."/>
            <person name="Sonobe K."/>
            <person name="Ishii M."/>
            <person name="Ohtani R."/>
            <person name="Kanamori-Sato M."/>
            <person name="Honoki R."/>
            <person name="Miyazaki D."/>
            <person name="Mochizuki H."/>
            <person name="Umetsu J."/>
            <person name="Higashi K."/>
            <person name="Shibata D."/>
            <person name="Kamiya Y."/>
            <person name="Sato N."/>
            <person name="Nakamura Y."/>
            <person name="Tabata S."/>
            <person name="Ida S."/>
            <person name="Kurokawa K."/>
            <person name="Ohta H."/>
        </authorList>
    </citation>
    <scope>NUCLEOTIDE SEQUENCE [LARGE SCALE GENOMIC DNA]</scope>
    <source>
        <strain evidence="2 3">NIES-2285</strain>
    </source>
</reference>
<feature type="domain" description="NodB homology" evidence="1">
    <location>
        <begin position="49"/>
        <end position="231"/>
    </location>
</feature>
<proteinExistence type="predicted"/>
<dbReference type="SUPFAM" id="SSF88713">
    <property type="entry name" value="Glycoside hydrolase/deacetylase"/>
    <property type="match status" value="1"/>
</dbReference>
<accession>A0A1Y1IAZ7</accession>
<dbReference type="GO" id="GO:0005975">
    <property type="term" value="P:carbohydrate metabolic process"/>
    <property type="evidence" value="ECO:0007669"/>
    <property type="project" value="InterPro"/>
</dbReference>
<dbReference type="OrthoDB" id="407355at2759"/>
<name>A0A1Y1IAZ7_KLENI</name>
<evidence type="ECO:0000259" key="1">
    <source>
        <dbReference type="PROSITE" id="PS51677"/>
    </source>
</evidence>
<dbReference type="STRING" id="105231.A0A1Y1IAZ7"/>
<evidence type="ECO:0000313" key="3">
    <source>
        <dbReference type="Proteomes" id="UP000054558"/>
    </source>
</evidence>
<dbReference type="PROSITE" id="PS51677">
    <property type="entry name" value="NODB"/>
    <property type="match status" value="1"/>
</dbReference>
<sequence>MMAEVVALSLVLLPASVLFIGVFFQPRLIMQLTQRLFPSVLFLWPTKSKVVALTIDDSPHDAVTPEVLDVLQEHDCKATFFIIGSYLDKWPHLVDQMHKEGHELGNHTMEDTASWKLSKDELERQLLETDSRLQPYWGANSIKWFRPGHGWFTQSMMTTLRKHGYRVALGSLFPHDPFFVDQGPLIAKYLLARVYPGAVIILHDGKPSRRQLIDALKILLPELKRRGYKVVTLSSLVGEKPKAGSASNAGRPSKIQ</sequence>
<organism evidence="2 3">
    <name type="scientific">Klebsormidium nitens</name>
    <name type="common">Green alga</name>
    <name type="synonym">Ulothrix nitens</name>
    <dbReference type="NCBI Taxonomy" id="105231"/>
    <lineage>
        <taxon>Eukaryota</taxon>
        <taxon>Viridiplantae</taxon>
        <taxon>Streptophyta</taxon>
        <taxon>Klebsormidiophyceae</taxon>
        <taxon>Klebsormidiales</taxon>
        <taxon>Klebsormidiaceae</taxon>
        <taxon>Klebsormidium</taxon>
    </lineage>
</organism>
<dbReference type="InterPro" id="IPR050248">
    <property type="entry name" value="Polysacc_deacetylase_ArnD"/>
</dbReference>
<evidence type="ECO:0000313" key="2">
    <source>
        <dbReference type="EMBL" id="GAQ86599.1"/>
    </source>
</evidence>
<dbReference type="CDD" id="cd10958">
    <property type="entry name" value="CE4_NodB_like_2"/>
    <property type="match status" value="1"/>
</dbReference>
<dbReference type="EMBL" id="DF237248">
    <property type="protein sequence ID" value="GAQ86599.1"/>
    <property type="molecule type" value="Genomic_DNA"/>
</dbReference>
<dbReference type="OMA" id="PNNYFRP"/>